<evidence type="ECO:0000256" key="4">
    <source>
        <dbReference type="ARBA" id="ARBA00023065"/>
    </source>
</evidence>
<dbReference type="InterPro" id="IPR058649">
    <property type="entry name" value="CzcB_C"/>
</dbReference>
<evidence type="ECO:0000259" key="5">
    <source>
        <dbReference type="Pfam" id="PF25919"/>
    </source>
</evidence>
<dbReference type="GO" id="GO:0016020">
    <property type="term" value="C:membrane"/>
    <property type="evidence" value="ECO:0007669"/>
    <property type="project" value="InterPro"/>
</dbReference>
<dbReference type="RefSeq" id="WP_166206425.1">
    <property type="nucleotide sequence ID" value="NZ_CP088285.1"/>
</dbReference>
<proteinExistence type="inferred from homology"/>
<evidence type="ECO:0000256" key="2">
    <source>
        <dbReference type="ARBA" id="ARBA00022448"/>
    </source>
</evidence>
<dbReference type="PANTHER" id="PTHR30097">
    <property type="entry name" value="CATION EFFLUX SYSTEM PROTEIN CUSB"/>
    <property type="match status" value="1"/>
</dbReference>
<dbReference type="GO" id="GO:0015679">
    <property type="term" value="P:plasma membrane copper ion transport"/>
    <property type="evidence" value="ECO:0007669"/>
    <property type="project" value="TreeGrafter"/>
</dbReference>
<feature type="domain" description="CusB-like barrel-sandwich hybrid" evidence="5">
    <location>
        <begin position="184"/>
        <end position="305"/>
    </location>
</feature>
<dbReference type="FunFam" id="2.40.420.20:FF:000003">
    <property type="entry name" value="Cation efflux system protein cusB"/>
    <property type="match status" value="1"/>
</dbReference>
<dbReference type="InterPro" id="IPR058792">
    <property type="entry name" value="Beta-barrel_RND_2"/>
</dbReference>
<evidence type="ECO:0000259" key="6">
    <source>
        <dbReference type="Pfam" id="PF25954"/>
    </source>
</evidence>
<dbReference type="PANTHER" id="PTHR30097:SF15">
    <property type="entry name" value="CATION EFFLUX SYSTEM PROTEIN CUSB"/>
    <property type="match status" value="1"/>
</dbReference>
<keyword evidence="4" id="KW-0406">Ion transport</keyword>
<dbReference type="InterPro" id="IPR058790">
    <property type="entry name" value="BSH_CusB"/>
</dbReference>
<evidence type="ECO:0000259" key="7">
    <source>
        <dbReference type="Pfam" id="PF25975"/>
    </source>
</evidence>
<dbReference type="FunFam" id="2.40.30.170:FF:000010">
    <property type="entry name" value="Efflux RND transporter periplasmic adaptor subunit"/>
    <property type="match status" value="1"/>
</dbReference>
<dbReference type="EMBL" id="JAAOLE020000001">
    <property type="protein sequence ID" value="NVI46850.1"/>
    <property type="molecule type" value="Genomic_DNA"/>
</dbReference>
<dbReference type="Pfam" id="PF25975">
    <property type="entry name" value="CzcB_C"/>
    <property type="match status" value="1"/>
</dbReference>
<protein>
    <submittedName>
        <fullName evidence="8">Efflux RND transporter periplasmic adaptor subunit</fullName>
    </submittedName>
</protein>
<dbReference type="InterPro" id="IPR051909">
    <property type="entry name" value="MFP_Cation_Efflux"/>
</dbReference>
<evidence type="ECO:0000313" key="8">
    <source>
        <dbReference type="EMBL" id="NVI46850.1"/>
    </source>
</evidence>
<organism evidence="8">
    <name type="scientific">Bradyrhizobium septentrionale</name>
    <dbReference type="NCBI Taxonomy" id="1404411"/>
    <lineage>
        <taxon>Bacteria</taxon>
        <taxon>Pseudomonadati</taxon>
        <taxon>Pseudomonadota</taxon>
        <taxon>Alphaproteobacteria</taxon>
        <taxon>Hyphomicrobiales</taxon>
        <taxon>Nitrobacteraceae</taxon>
        <taxon>Bradyrhizobium</taxon>
    </lineage>
</organism>
<dbReference type="Gene3D" id="2.40.420.20">
    <property type="match status" value="1"/>
</dbReference>
<comment type="caution">
    <text evidence="8">The sequence shown here is derived from an EMBL/GenBank/DDBJ whole genome shotgun (WGS) entry which is preliminary data.</text>
</comment>
<reference evidence="8" key="1">
    <citation type="submission" date="2020-06" db="EMBL/GenBank/DDBJ databases">
        <title>Whole Genome Sequence of Bradyrhizobium sp. Strain 1S1.</title>
        <authorList>
            <person name="Bromfield E.S.P."/>
            <person name="Cloutier S."/>
        </authorList>
    </citation>
    <scope>NUCLEOTIDE SEQUENCE [LARGE SCALE GENOMIC DNA]</scope>
    <source>
        <strain evidence="8">1S1</strain>
    </source>
</reference>
<accession>A0A973W446</accession>
<dbReference type="AlphaFoldDB" id="A0A973W446"/>
<dbReference type="GO" id="GO:0022857">
    <property type="term" value="F:transmembrane transporter activity"/>
    <property type="evidence" value="ECO:0007669"/>
    <property type="project" value="InterPro"/>
</dbReference>
<dbReference type="InterPro" id="IPR006143">
    <property type="entry name" value="RND_pump_MFP"/>
</dbReference>
<dbReference type="SUPFAM" id="SSF111369">
    <property type="entry name" value="HlyD-like secretion proteins"/>
    <property type="match status" value="1"/>
</dbReference>
<dbReference type="Pfam" id="PF25954">
    <property type="entry name" value="Beta-barrel_RND_2"/>
    <property type="match status" value="1"/>
</dbReference>
<gene>
    <name evidence="8" type="ORF">HAP48_028590</name>
</gene>
<evidence type="ECO:0000256" key="1">
    <source>
        <dbReference type="ARBA" id="ARBA00009477"/>
    </source>
</evidence>
<feature type="domain" description="CzcB-like C-terminal circularly permuted SH3-like" evidence="7">
    <location>
        <begin position="393"/>
        <end position="452"/>
    </location>
</feature>
<dbReference type="Pfam" id="PF25919">
    <property type="entry name" value="BSH_CusB"/>
    <property type="match status" value="1"/>
</dbReference>
<evidence type="ECO:0000256" key="3">
    <source>
        <dbReference type="ARBA" id="ARBA00022729"/>
    </source>
</evidence>
<dbReference type="GO" id="GO:0060003">
    <property type="term" value="P:copper ion export"/>
    <property type="evidence" value="ECO:0007669"/>
    <property type="project" value="TreeGrafter"/>
</dbReference>
<keyword evidence="3" id="KW-0732">Signal</keyword>
<dbReference type="Gene3D" id="2.40.30.170">
    <property type="match status" value="1"/>
</dbReference>
<sequence length="484" mass="51419">MNRLAWALTWAGAAAAIAAAAGAGWTGHGLPPRPATTIVSAAQAAESAAPIYYRDPDGKPFYSATPKKTTDGRDYLPVFPDADAQSGAPERPADIKAAAAKGERKIKYYRNPMGLPDTSPAPKKDSMGMDYIPVYDGDDSDDGSITLSPGKIQRTGVKSEAAEMRRIRTLVRAPGTIQLDERRVSVIAMRAESYVQKVADVTTGSRVTKGQKLMEIYSPAVSSAAAEYVATIGSKTAAGIDPYGRGSRQRVMNLDVPEAVIAEMEQSRTVPIAIPWSSPRDGIVLQRAAIEGMRAQPGDVLFRIADVSMVWALVDVAERDLGNIVVGQKVTVRARSYPGRAFAGQIAMIYPQVNKETRTARVRIELPNADLALLPDMYVDAEIDTGSPAPVLTVADNSILDTGSRQTVLLDRGNGRFEPREVKLGRRGDGYVEIRDGIAEGDAVVTSATFLIDAESNLKAAIKGFAGAGAAQAAGEGEMTGGKQ</sequence>
<feature type="domain" description="CusB-like beta-barrel" evidence="6">
    <location>
        <begin position="310"/>
        <end position="385"/>
    </location>
</feature>
<dbReference type="GO" id="GO:0030288">
    <property type="term" value="C:outer membrane-bounded periplasmic space"/>
    <property type="evidence" value="ECO:0007669"/>
    <property type="project" value="TreeGrafter"/>
</dbReference>
<dbReference type="NCBIfam" id="TIGR01730">
    <property type="entry name" value="RND_mfp"/>
    <property type="match status" value="1"/>
</dbReference>
<name>A0A973W446_9BRAD</name>
<dbReference type="GO" id="GO:0046914">
    <property type="term" value="F:transition metal ion binding"/>
    <property type="evidence" value="ECO:0007669"/>
    <property type="project" value="TreeGrafter"/>
</dbReference>
<keyword evidence="2" id="KW-0813">Transport</keyword>
<comment type="similarity">
    <text evidence="1">Belongs to the membrane fusion protein (MFP) (TC 8.A.1) family.</text>
</comment>